<proteinExistence type="predicted"/>
<reference evidence="1 2" key="1">
    <citation type="submission" date="2019-07" db="EMBL/GenBank/DDBJ databases">
        <title>New Mycobacterium species.</title>
        <authorList>
            <person name="Tortoli E."/>
            <person name="Ghielmetti G."/>
            <person name="Friedel U."/>
            <person name="Trovato A."/>
        </authorList>
    </citation>
    <scope>NUCLEOTIDE SEQUENCE [LARGE SCALE GENOMIC DNA]</scope>
    <source>
        <strain evidence="1 2">16-83</strain>
    </source>
</reference>
<dbReference type="RefSeq" id="WP_144956167.1">
    <property type="nucleotide sequence ID" value="NZ_VMQU01000155.1"/>
</dbReference>
<dbReference type="AlphaFoldDB" id="A0A557XCC6"/>
<dbReference type="EMBL" id="VMQU01000155">
    <property type="protein sequence ID" value="TVS83166.1"/>
    <property type="molecule type" value="Genomic_DNA"/>
</dbReference>
<name>A0A557XCC6_9MYCO</name>
<dbReference type="Proteomes" id="UP000320513">
    <property type="component" value="Unassembled WGS sequence"/>
</dbReference>
<protein>
    <submittedName>
        <fullName evidence="1">Helix-turn-helix domain-containing protein</fullName>
    </submittedName>
</protein>
<sequence length="189" mass="21007">MIVARTAELAEEHLGAGTLSCPRRAGRLTKWGFGRRRTIGSHGTATVTLRPRRVRCSDCESTHIVLPTALQARRADTTEVIGQALLHKANGLGYRRIAACLHRSESTVRRWLRRATPKNLRWMYQRGAQRLIAVAPDAVAELRFVGQLRDTLSVLCAAAYWDPHRLGVPDPPWTMVGIYTLGRLLAPPG</sequence>
<gene>
    <name evidence="1" type="ORF">FPZ47_24185</name>
</gene>
<comment type="caution">
    <text evidence="1">The sequence shown here is derived from an EMBL/GenBank/DDBJ whole genome shotgun (WGS) entry which is preliminary data.</text>
</comment>
<organism evidence="1 2">
    <name type="scientific">Mycobacterium helveticum</name>
    <dbReference type="NCBI Taxonomy" id="2592811"/>
    <lineage>
        <taxon>Bacteria</taxon>
        <taxon>Bacillati</taxon>
        <taxon>Actinomycetota</taxon>
        <taxon>Actinomycetes</taxon>
        <taxon>Mycobacteriales</taxon>
        <taxon>Mycobacteriaceae</taxon>
        <taxon>Mycobacterium</taxon>
    </lineage>
</organism>
<evidence type="ECO:0000313" key="1">
    <source>
        <dbReference type="EMBL" id="TVS83166.1"/>
    </source>
</evidence>
<dbReference type="OrthoDB" id="3694837at2"/>
<accession>A0A557XCC6</accession>
<evidence type="ECO:0000313" key="2">
    <source>
        <dbReference type="Proteomes" id="UP000320513"/>
    </source>
</evidence>
<dbReference type="Pfam" id="PF13384">
    <property type="entry name" value="HTH_23"/>
    <property type="match status" value="1"/>
</dbReference>
<keyword evidence="2" id="KW-1185">Reference proteome</keyword>